<dbReference type="EC" id="5.4.99.-" evidence="4"/>
<dbReference type="InterPro" id="IPR042092">
    <property type="entry name" value="PsdUridine_s_RsuA/RluB/E/F_cat"/>
</dbReference>
<dbReference type="Gene3D" id="3.10.290.10">
    <property type="entry name" value="RNA-binding S4 domain"/>
    <property type="match status" value="1"/>
</dbReference>
<organism evidence="7 8">
    <name type="scientific">Rhodopirellula islandica</name>
    <dbReference type="NCBI Taxonomy" id="595434"/>
    <lineage>
        <taxon>Bacteria</taxon>
        <taxon>Pseudomonadati</taxon>
        <taxon>Planctomycetota</taxon>
        <taxon>Planctomycetia</taxon>
        <taxon>Pirellulales</taxon>
        <taxon>Pirellulaceae</taxon>
        <taxon>Rhodopirellula</taxon>
    </lineage>
</organism>
<dbReference type="GO" id="GO:0016829">
    <property type="term" value="F:lyase activity"/>
    <property type="evidence" value="ECO:0007669"/>
    <property type="project" value="UniProtKB-KW"/>
</dbReference>
<dbReference type="Gene3D" id="3.30.70.1560">
    <property type="entry name" value="Alpha-L RNA-binding motif"/>
    <property type="match status" value="1"/>
</dbReference>
<feature type="domain" description="RNA-binding S4" evidence="6">
    <location>
        <begin position="26"/>
        <end position="86"/>
    </location>
</feature>
<dbReference type="GO" id="GO:0120159">
    <property type="term" value="F:rRNA pseudouridine synthase activity"/>
    <property type="evidence" value="ECO:0007669"/>
    <property type="project" value="UniProtKB-ARBA"/>
</dbReference>
<dbReference type="STRING" id="595434.RISK_004946"/>
<dbReference type="EMBL" id="LECT01000042">
    <property type="protein sequence ID" value="KLU02976.1"/>
    <property type="molecule type" value="Genomic_DNA"/>
</dbReference>
<dbReference type="InterPro" id="IPR006145">
    <property type="entry name" value="PsdUridine_synth_RsuA/RluA"/>
</dbReference>
<comment type="similarity">
    <text evidence="1 4">Belongs to the pseudouridine synthase RsuA family.</text>
</comment>
<feature type="region of interest" description="Disordered" evidence="5">
    <location>
        <begin position="262"/>
        <end position="396"/>
    </location>
</feature>
<dbReference type="PATRIC" id="fig|595434.4.peg.4694"/>
<dbReference type="Pfam" id="PF01479">
    <property type="entry name" value="S4"/>
    <property type="match status" value="1"/>
</dbReference>
<dbReference type="GO" id="GO:0003723">
    <property type="term" value="F:RNA binding"/>
    <property type="evidence" value="ECO:0007669"/>
    <property type="project" value="UniProtKB-KW"/>
</dbReference>
<dbReference type="PANTHER" id="PTHR47683:SF2">
    <property type="entry name" value="RNA-BINDING S4 DOMAIN-CONTAINING PROTEIN"/>
    <property type="match status" value="1"/>
</dbReference>
<dbReference type="RefSeq" id="WP_047816091.1">
    <property type="nucleotide sequence ID" value="NZ_LECT01000042.1"/>
</dbReference>
<dbReference type="InterPro" id="IPR020103">
    <property type="entry name" value="PsdUridine_synth_cat_dom_sf"/>
</dbReference>
<evidence type="ECO:0000256" key="5">
    <source>
        <dbReference type="SAM" id="MobiDB-lite"/>
    </source>
</evidence>
<dbReference type="AlphaFoldDB" id="A0A0J1B947"/>
<feature type="region of interest" description="Disordered" evidence="5">
    <location>
        <begin position="1"/>
        <end position="25"/>
    </location>
</feature>
<dbReference type="PROSITE" id="PS50889">
    <property type="entry name" value="S4"/>
    <property type="match status" value="1"/>
</dbReference>
<dbReference type="Pfam" id="PF00849">
    <property type="entry name" value="PseudoU_synth_2"/>
    <property type="match status" value="1"/>
</dbReference>
<dbReference type="SMART" id="SM00363">
    <property type="entry name" value="S4"/>
    <property type="match status" value="1"/>
</dbReference>
<protein>
    <recommendedName>
        <fullName evidence="4">Pseudouridine synthase</fullName>
        <ecNumber evidence="4">5.4.99.-</ecNumber>
    </recommendedName>
</protein>
<evidence type="ECO:0000256" key="2">
    <source>
        <dbReference type="ARBA" id="ARBA00023235"/>
    </source>
</evidence>
<dbReference type="Proteomes" id="UP000036367">
    <property type="component" value="Unassembled WGS sequence"/>
</dbReference>
<evidence type="ECO:0000313" key="8">
    <source>
        <dbReference type="Proteomes" id="UP000036367"/>
    </source>
</evidence>
<accession>A0A0J1B947</accession>
<evidence type="ECO:0000256" key="4">
    <source>
        <dbReference type="RuleBase" id="RU003887"/>
    </source>
</evidence>
<dbReference type="SUPFAM" id="SSF55120">
    <property type="entry name" value="Pseudouridine synthase"/>
    <property type="match status" value="1"/>
</dbReference>
<evidence type="ECO:0000259" key="6">
    <source>
        <dbReference type="SMART" id="SM00363"/>
    </source>
</evidence>
<gene>
    <name evidence="7" type="ORF">RISK_004946</name>
</gene>
<dbReference type="InterPro" id="IPR018496">
    <property type="entry name" value="PsdUridine_synth_RsuA/RluB_CS"/>
</dbReference>
<proteinExistence type="inferred from homology"/>
<feature type="compositionally biased region" description="Low complexity" evidence="5">
    <location>
        <begin position="13"/>
        <end position="25"/>
    </location>
</feature>
<feature type="compositionally biased region" description="Basic and acidic residues" evidence="5">
    <location>
        <begin position="355"/>
        <end position="367"/>
    </location>
</feature>
<dbReference type="InterPro" id="IPR000748">
    <property type="entry name" value="PsdUridine_synth_RsuA/RluB/E/F"/>
</dbReference>
<dbReference type="SUPFAM" id="SSF55174">
    <property type="entry name" value="Alpha-L RNA-binding motif"/>
    <property type="match status" value="1"/>
</dbReference>
<sequence>MPRQPSSSKSKRPSSSSKDQSTSSAKRINQLLASAGFGSRRQCEELIREGRVDVDDETITELGTTVDPNVQKVRVDGNYLRPQKLVYYVVNKPVGIVTTNRDPRGRPRVIDLVPPTERVFPVGRLDLSSEGLILLTNDGDLAQKLAHPKFGIQKIYRVIVAGEVRGETMKKMREGMYIAEGFVQVDGAKIIKARSKATEMEIRLKEGKNREIRRILARLGHKVQQLRRVAIGPLKLGDVPRGAYRKLTRDEVDKLRRSIDAAEKAEQAAAPARPNSKQSIKRRPGGANRNVASKGTGARPATKGVRKAVKKSRSTDTRVKATSPKTSKAVKKRTVSSAGSTGTIIGADPPKASRSKAERGSNPDIIRKRTAGKKPSTRPGGVKKGRGKASRRDGRS</sequence>
<dbReference type="PANTHER" id="PTHR47683">
    <property type="entry name" value="PSEUDOURIDINE SYNTHASE FAMILY PROTEIN-RELATED"/>
    <property type="match status" value="1"/>
</dbReference>
<evidence type="ECO:0000256" key="1">
    <source>
        <dbReference type="ARBA" id="ARBA00008348"/>
    </source>
</evidence>
<dbReference type="Gene3D" id="3.30.70.580">
    <property type="entry name" value="Pseudouridine synthase I, catalytic domain, N-terminal subdomain"/>
    <property type="match status" value="1"/>
</dbReference>
<dbReference type="InterPro" id="IPR002942">
    <property type="entry name" value="S4_RNA-bd"/>
</dbReference>
<comment type="caution">
    <text evidence="7">The sequence shown here is derived from an EMBL/GenBank/DDBJ whole genome shotgun (WGS) entry which is preliminary data.</text>
</comment>
<evidence type="ECO:0000313" key="7">
    <source>
        <dbReference type="EMBL" id="KLU02976.1"/>
    </source>
</evidence>
<dbReference type="InterPro" id="IPR036986">
    <property type="entry name" value="S4_RNA-bd_sf"/>
</dbReference>
<dbReference type="OrthoDB" id="9807213at2"/>
<keyword evidence="8" id="KW-1185">Reference proteome</keyword>
<dbReference type="NCBIfam" id="TIGR00093">
    <property type="entry name" value="pseudouridine synthase"/>
    <property type="match status" value="1"/>
</dbReference>
<dbReference type="CDD" id="cd02870">
    <property type="entry name" value="PseudoU_synth_RsuA_like"/>
    <property type="match status" value="1"/>
</dbReference>
<keyword evidence="7" id="KW-0456">Lyase</keyword>
<keyword evidence="2 4" id="KW-0413">Isomerase</keyword>
<keyword evidence="3" id="KW-0694">RNA-binding</keyword>
<feature type="compositionally biased region" description="Basic residues" evidence="5">
    <location>
        <begin position="368"/>
        <end position="389"/>
    </location>
</feature>
<dbReference type="InterPro" id="IPR050343">
    <property type="entry name" value="RsuA_PseudoU_synthase"/>
</dbReference>
<dbReference type="InterPro" id="IPR020094">
    <property type="entry name" value="TruA/RsuA/RluB/E/F_N"/>
</dbReference>
<reference evidence="7" key="1">
    <citation type="submission" date="2015-05" db="EMBL/GenBank/DDBJ databases">
        <title>Permanent draft genome of Rhodopirellula islandicus K833.</title>
        <authorList>
            <person name="Kizina J."/>
            <person name="Richter M."/>
            <person name="Glockner F.O."/>
            <person name="Harder J."/>
        </authorList>
    </citation>
    <scope>NUCLEOTIDE SEQUENCE [LARGE SCALE GENOMIC DNA]</scope>
    <source>
        <strain evidence="7">K833</strain>
    </source>
</reference>
<dbReference type="CDD" id="cd00165">
    <property type="entry name" value="S4"/>
    <property type="match status" value="1"/>
</dbReference>
<dbReference type="GO" id="GO:0000455">
    <property type="term" value="P:enzyme-directed rRNA pseudouridine synthesis"/>
    <property type="evidence" value="ECO:0007669"/>
    <property type="project" value="UniProtKB-ARBA"/>
</dbReference>
<dbReference type="PROSITE" id="PS01149">
    <property type="entry name" value="PSI_RSU"/>
    <property type="match status" value="1"/>
</dbReference>
<name>A0A0J1B947_RHOIS</name>
<evidence type="ECO:0000256" key="3">
    <source>
        <dbReference type="PROSITE-ProRule" id="PRU00182"/>
    </source>
</evidence>
<dbReference type="FunFam" id="3.10.290.10:FF:000003">
    <property type="entry name" value="Pseudouridine synthase"/>
    <property type="match status" value="1"/>
</dbReference>